<evidence type="ECO:0000313" key="2">
    <source>
        <dbReference type="EMBL" id="AFK47051.1"/>
    </source>
</evidence>
<feature type="transmembrane region" description="Helical" evidence="1">
    <location>
        <begin position="24"/>
        <end position="41"/>
    </location>
</feature>
<protein>
    <recommendedName>
        <fullName evidence="3">Transmembrane protein</fullName>
    </recommendedName>
</protein>
<evidence type="ECO:0008006" key="3">
    <source>
        <dbReference type="Google" id="ProtNLM"/>
    </source>
</evidence>
<dbReference type="AlphaFoldDB" id="I3T3F9"/>
<reference evidence="2" key="1">
    <citation type="submission" date="2012-05" db="EMBL/GenBank/DDBJ databases">
        <authorList>
            <person name="Krishnakumar V."/>
            <person name="Cheung F."/>
            <person name="Xiao Y."/>
            <person name="Chan A."/>
            <person name="Moskal W.A."/>
            <person name="Town C.D."/>
        </authorList>
    </citation>
    <scope>NUCLEOTIDE SEQUENCE</scope>
</reference>
<name>I3T3F9_MEDTR</name>
<keyword evidence="1" id="KW-0812">Transmembrane</keyword>
<evidence type="ECO:0000256" key="1">
    <source>
        <dbReference type="SAM" id="Phobius"/>
    </source>
</evidence>
<organism evidence="2">
    <name type="scientific">Medicago truncatula</name>
    <name type="common">Barrel medic</name>
    <name type="synonym">Medicago tribuloides</name>
    <dbReference type="NCBI Taxonomy" id="3880"/>
    <lineage>
        <taxon>Eukaryota</taxon>
        <taxon>Viridiplantae</taxon>
        <taxon>Streptophyta</taxon>
        <taxon>Embryophyta</taxon>
        <taxon>Tracheophyta</taxon>
        <taxon>Spermatophyta</taxon>
        <taxon>Magnoliopsida</taxon>
        <taxon>eudicotyledons</taxon>
        <taxon>Gunneridae</taxon>
        <taxon>Pentapetalae</taxon>
        <taxon>rosids</taxon>
        <taxon>fabids</taxon>
        <taxon>Fabales</taxon>
        <taxon>Fabaceae</taxon>
        <taxon>Papilionoideae</taxon>
        <taxon>50 kb inversion clade</taxon>
        <taxon>NPAAA clade</taxon>
        <taxon>Hologalegina</taxon>
        <taxon>IRL clade</taxon>
        <taxon>Trifolieae</taxon>
        <taxon>Medicago</taxon>
    </lineage>
</organism>
<keyword evidence="1" id="KW-1133">Transmembrane helix</keyword>
<accession>I3T3F9</accession>
<dbReference type="EMBL" id="BT147257">
    <property type="protein sequence ID" value="AFK47051.1"/>
    <property type="molecule type" value="mRNA"/>
</dbReference>
<sequence>MVLKVYFPKLMRKNAFWGTPQSNYLMLLLLLITIMILSRGVKGRR</sequence>
<proteinExistence type="evidence at transcript level"/>
<keyword evidence="1" id="KW-0472">Membrane</keyword>